<feature type="binding site" evidence="1">
    <location>
        <position position="198"/>
    </location>
    <ligand>
        <name>Mn(2+)</name>
        <dbReference type="ChEBI" id="CHEBI:29035"/>
    </ligand>
</feature>
<dbReference type="EMBL" id="KZ805508">
    <property type="protein sequence ID" value="PVH95108.1"/>
    <property type="molecule type" value="Genomic_DNA"/>
</dbReference>
<feature type="binding site" evidence="1">
    <location>
        <position position="263"/>
    </location>
    <ligand>
        <name>prenylated FMN</name>
        <dbReference type="ChEBI" id="CHEBI:87746"/>
    </ligand>
</feature>
<comment type="similarity">
    <text evidence="1">Belongs to the UbiD family. UbiD-like/FDC subfamily.</text>
</comment>
<dbReference type="Pfam" id="PF01977">
    <property type="entry name" value="UbiD"/>
    <property type="match status" value="1"/>
</dbReference>
<evidence type="ECO:0000259" key="2">
    <source>
        <dbReference type="Pfam" id="PF01977"/>
    </source>
</evidence>
<dbReference type="PANTHER" id="PTHR30108:SF17">
    <property type="entry name" value="FERULIC ACID DECARBOXYLASE 1"/>
    <property type="match status" value="1"/>
</dbReference>
<gene>
    <name evidence="1" type="primary">FDC1</name>
    <name evidence="5" type="ORF">DM02DRAFT_571737</name>
</gene>
<keyword evidence="1" id="KW-0210">Decarboxylase</keyword>
<dbReference type="PANTHER" id="PTHR30108">
    <property type="entry name" value="3-OCTAPRENYL-4-HYDROXYBENZOATE CARBOXY-LYASE-RELATED"/>
    <property type="match status" value="1"/>
</dbReference>
<dbReference type="SUPFAM" id="SSF143968">
    <property type="entry name" value="UbiD C-terminal domain-like"/>
    <property type="match status" value="1"/>
</dbReference>
<comment type="cofactor">
    <cofactor evidence="1">
        <name>prenylated FMN</name>
        <dbReference type="ChEBI" id="CHEBI:87746"/>
    </cofactor>
    <text evidence="1">Binds 1 prenylated FMN per subunit.</text>
</comment>
<feature type="binding site" evidence="1">
    <location>
        <position position="263"/>
    </location>
    <ligand>
        <name>Mn(2+)</name>
        <dbReference type="ChEBI" id="CHEBI:29035"/>
    </ligand>
</feature>
<accession>A0A2V1DAI8</accession>
<feature type="domain" description="3-octaprenyl-4-hydroxybenzoate carboxy-lyase-like Rift-related" evidence="2">
    <location>
        <begin position="149"/>
        <end position="348"/>
    </location>
</feature>
<dbReference type="Gene3D" id="1.20.5.4570">
    <property type="match status" value="1"/>
</dbReference>
<comment type="subunit">
    <text evidence="1">Homodimer. May form higher order oligomers.</text>
</comment>
<organism evidence="5 6">
    <name type="scientific">Periconia macrospinosa</name>
    <dbReference type="NCBI Taxonomy" id="97972"/>
    <lineage>
        <taxon>Eukaryota</taxon>
        <taxon>Fungi</taxon>
        <taxon>Dikarya</taxon>
        <taxon>Ascomycota</taxon>
        <taxon>Pezizomycotina</taxon>
        <taxon>Dothideomycetes</taxon>
        <taxon>Pleosporomycetidae</taxon>
        <taxon>Pleosporales</taxon>
        <taxon>Massarineae</taxon>
        <taxon>Periconiaceae</taxon>
        <taxon>Periconia</taxon>
    </lineage>
</organism>
<feature type="binding site" evidence="1">
    <location>
        <begin position="198"/>
        <end position="203"/>
    </location>
    <ligand>
        <name>prenylated FMN</name>
        <dbReference type="ChEBI" id="CHEBI:87746"/>
    </ligand>
</feature>
<comment type="catalytic activity">
    <reaction evidence="1">
        <text>(E)-4-coumarate + H(+) = 4-vinylphenol + CO2</text>
        <dbReference type="Rhea" id="RHEA:33227"/>
        <dbReference type="ChEBI" id="CHEBI:1883"/>
        <dbReference type="ChEBI" id="CHEBI:12876"/>
        <dbReference type="ChEBI" id="CHEBI:15378"/>
        <dbReference type="ChEBI" id="CHEBI:16526"/>
        <dbReference type="EC" id="4.1.1.102"/>
    </reaction>
</comment>
<comment type="subcellular location">
    <subcellularLocation>
        <location evidence="1">Cytoplasm</location>
    </subcellularLocation>
</comment>
<dbReference type="Pfam" id="PF20695">
    <property type="entry name" value="UbiD_N"/>
    <property type="match status" value="1"/>
</dbReference>
<dbReference type="NCBIfam" id="TIGR00148">
    <property type="entry name" value="UbiD family decarboxylase"/>
    <property type="match status" value="1"/>
</dbReference>
<dbReference type="SUPFAM" id="SSF50475">
    <property type="entry name" value="FMN-binding split barrel"/>
    <property type="match status" value="1"/>
</dbReference>
<dbReference type="InterPro" id="IPR032903">
    <property type="entry name" value="FDC-like"/>
</dbReference>
<sequence>MLPSLFRARLCPRSHLANRLRQSHIHTRVPCAKAAQVDFRRFIDLLRHDHDLVEIDREIDPHLEAAAIVRRVAEVKGKAPLFNNIKGAEPGGLFRIFGNAASLRNSPKERYGRIARTFGLKPTASWEDISSRLAWGASAPAQPPRVLPTGPCKANILRGDMVDLHKIPAPKLHMDDGGKYLQTYGVHILQTPDGRWSNWSIFRGMVHDSKHLVCLVGNGQHVSIIRNEWLARGHTEIPWALAFGVPPAANFVAGLPIPEGVSEAEFTGALVGQPLDLVKCETSDLLVPASSEIVFEGTMSLTAKGDEGPFGDALAVVFDGNKKQHPLFRVDVITYRDNPILPISVPGKTCDESHTTAALASVEILALCQKIGLPVLSACVPLESYGTWCALQIDTEALCNLQTTAPAFRRMLGNYLFNSKPCMLINRLILVGKDVDVFSFESVTWALATRCRPGVDEEVFEEVPSFPMTPYMSHGRGPKGKGGQGGKVISDCVLQMEYEHGSRATFSTVGFQMSYPDELRKKVEQNWVDMGFDEV</sequence>
<evidence type="ECO:0000259" key="4">
    <source>
        <dbReference type="Pfam" id="PF20696"/>
    </source>
</evidence>
<comment type="catalytic activity">
    <reaction evidence="1">
        <text>(E)-cinnamate + H(+) = styrene + CO2</text>
        <dbReference type="Rhea" id="RHEA:46920"/>
        <dbReference type="ChEBI" id="CHEBI:15378"/>
        <dbReference type="ChEBI" id="CHEBI:15669"/>
        <dbReference type="ChEBI" id="CHEBI:16526"/>
        <dbReference type="ChEBI" id="CHEBI:27452"/>
        <dbReference type="EC" id="4.1.1.102"/>
    </reaction>
</comment>
<dbReference type="AlphaFoldDB" id="A0A2V1DAI8"/>
<feature type="domain" description="3-octaprenyl-4-hydroxybenzoate carboxy-lyase-like N-terminal" evidence="3">
    <location>
        <begin position="43"/>
        <end position="133"/>
    </location>
</feature>
<dbReference type="GO" id="GO:0016831">
    <property type="term" value="F:carboxy-lyase activity"/>
    <property type="evidence" value="ECO:0007669"/>
    <property type="project" value="UniProtKB-UniRule"/>
</dbReference>
<dbReference type="STRING" id="97972.A0A2V1DAI8"/>
<dbReference type="EC" id="4.1.1.102" evidence="1"/>
<dbReference type="InterPro" id="IPR048304">
    <property type="entry name" value="UbiD_Rift_dom"/>
</dbReference>
<feature type="binding site" evidence="1">
    <location>
        <position position="420"/>
    </location>
    <ligand>
        <name>prenylated FMN</name>
        <dbReference type="ChEBI" id="CHEBI:87746"/>
    </ligand>
</feature>
<evidence type="ECO:0000313" key="6">
    <source>
        <dbReference type="Proteomes" id="UP000244855"/>
    </source>
</evidence>
<dbReference type="GO" id="GO:0033494">
    <property type="term" value="P:ferulate metabolic process"/>
    <property type="evidence" value="ECO:0007669"/>
    <property type="project" value="UniProtKB-UniRule"/>
</dbReference>
<evidence type="ECO:0000259" key="3">
    <source>
        <dbReference type="Pfam" id="PF20695"/>
    </source>
</evidence>
<protein>
    <recommendedName>
        <fullName evidence="1">Ferulic acid decarboxylase 1</fullName>
        <ecNumber evidence="1">4.1.1.102</ecNumber>
    </recommendedName>
    <alternativeName>
        <fullName evidence="1">Phenacrylate decarboxylase</fullName>
    </alternativeName>
</protein>
<keyword evidence="1" id="KW-0963">Cytoplasm</keyword>
<dbReference type="Gene3D" id="3.40.1670.10">
    <property type="entry name" value="UbiD C-terminal domain-like"/>
    <property type="match status" value="1"/>
</dbReference>
<comment type="caution">
    <text evidence="1">Lacks conserved residue(s) required for the propagation of feature annotation.</text>
</comment>
<dbReference type="GO" id="GO:0046281">
    <property type="term" value="P:cinnamic acid catabolic process"/>
    <property type="evidence" value="ECO:0007669"/>
    <property type="project" value="UniProtKB-UniRule"/>
</dbReference>
<evidence type="ECO:0000313" key="5">
    <source>
        <dbReference type="EMBL" id="PVH95108.1"/>
    </source>
</evidence>
<keyword evidence="6" id="KW-1185">Reference proteome</keyword>
<dbReference type="OrthoDB" id="4878259at2759"/>
<comment type="cofactor">
    <cofactor evidence="1">
        <name>Mn(2+)</name>
        <dbReference type="ChEBI" id="CHEBI:29035"/>
    </cofactor>
</comment>
<dbReference type="InterPro" id="IPR049383">
    <property type="entry name" value="UbiD-like_N"/>
</dbReference>
<dbReference type="GO" id="GO:0046872">
    <property type="term" value="F:metal ion binding"/>
    <property type="evidence" value="ECO:0007669"/>
    <property type="project" value="UniProtKB-KW"/>
</dbReference>
<name>A0A2V1DAI8_9PLEO</name>
<dbReference type="HAMAP" id="MF_01983">
    <property type="entry name" value="UbiD_FDC"/>
    <property type="match status" value="1"/>
</dbReference>
<dbReference type="InterPro" id="IPR049381">
    <property type="entry name" value="UbiD-like_C"/>
</dbReference>
<dbReference type="Proteomes" id="UP000244855">
    <property type="component" value="Unassembled WGS sequence"/>
</dbReference>
<feature type="binding site" evidence="1">
    <location>
        <begin position="220"/>
        <end position="221"/>
    </location>
    <ligand>
        <name>prenylated FMN</name>
        <dbReference type="ChEBI" id="CHEBI:87746"/>
    </ligand>
</feature>
<dbReference type="GO" id="GO:0005737">
    <property type="term" value="C:cytoplasm"/>
    <property type="evidence" value="ECO:0007669"/>
    <property type="project" value="UniProtKB-SubCell"/>
</dbReference>
<reference evidence="5 6" key="1">
    <citation type="journal article" date="2018" name="Sci. Rep.">
        <title>Comparative genomics provides insights into the lifestyle and reveals functional heterogeneity of dark septate endophytic fungi.</title>
        <authorList>
            <person name="Knapp D.G."/>
            <person name="Nemeth J.B."/>
            <person name="Barry K."/>
            <person name="Hainaut M."/>
            <person name="Henrissat B."/>
            <person name="Johnson J."/>
            <person name="Kuo A."/>
            <person name="Lim J.H.P."/>
            <person name="Lipzen A."/>
            <person name="Nolan M."/>
            <person name="Ohm R.A."/>
            <person name="Tamas L."/>
            <person name="Grigoriev I.V."/>
            <person name="Spatafora J.W."/>
            <person name="Nagy L.G."/>
            <person name="Kovacs G.M."/>
        </authorList>
    </citation>
    <scope>NUCLEOTIDE SEQUENCE [LARGE SCALE GENOMIC DNA]</scope>
    <source>
        <strain evidence="5 6">DSE2036</strain>
    </source>
</reference>
<evidence type="ECO:0000256" key="1">
    <source>
        <dbReference type="HAMAP-Rule" id="MF_03196"/>
    </source>
</evidence>
<feature type="domain" description="3-octaprenyl-4-hydroxybenzoate carboxy-lyase-like C-terminal" evidence="4">
    <location>
        <begin position="356"/>
        <end position="492"/>
    </location>
</feature>
<comment type="function">
    <text evidence="1">Catalyzes the reversible decarboxylation of aromatic carboxylic acids like ferulic acid, p-coumaric acid or cinnamic acid, producing the corresponding vinyl derivatives 4-vinylphenol, 4-vinylguaiacol, and styrene, respectively, which play the role of aroma metabolites.</text>
</comment>
<feature type="binding site" evidence="1">
    <location>
        <position position="221"/>
    </location>
    <ligand>
        <name>Mn(2+)</name>
        <dbReference type="ChEBI" id="CHEBI:29035"/>
    </ligand>
</feature>
<dbReference type="Pfam" id="PF20696">
    <property type="entry name" value="UbiD_C"/>
    <property type="match status" value="1"/>
</dbReference>
<keyword evidence="1" id="KW-0456">Lyase</keyword>
<comment type="catalytic activity">
    <reaction evidence="1">
        <text>(E)-ferulate + H(+) = 2-methoxy-4-vinylphenol + CO2</text>
        <dbReference type="Rhea" id="RHEA:33807"/>
        <dbReference type="ChEBI" id="CHEBI:15378"/>
        <dbReference type="ChEBI" id="CHEBI:16526"/>
        <dbReference type="ChEBI" id="CHEBI:29749"/>
        <dbReference type="ChEBI" id="CHEBI:42438"/>
        <dbReference type="EC" id="4.1.1.102"/>
    </reaction>
</comment>
<proteinExistence type="inferred from homology"/>
<keyword evidence="1" id="KW-0464">Manganese</keyword>
<dbReference type="InterPro" id="IPR002830">
    <property type="entry name" value="UbiD"/>
</dbReference>
<keyword evidence="1" id="KW-0479">Metal-binding</keyword>